<keyword evidence="1" id="KW-0732">Signal</keyword>
<evidence type="ECO:0000313" key="2">
    <source>
        <dbReference type="EMBL" id="CAI6091371.1"/>
    </source>
</evidence>
<dbReference type="AlphaFoldDB" id="A0AA35M812"/>
<accession>A0AA35M812</accession>
<protein>
    <submittedName>
        <fullName evidence="2">Uncharacterized protein</fullName>
    </submittedName>
</protein>
<evidence type="ECO:0000313" key="3">
    <source>
        <dbReference type="Proteomes" id="UP001160390"/>
    </source>
</evidence>
<evidence type="ECO:0000256" key="1">
    <source>
        <dbReference type="SAM" id="SignalP"/>
    </source>
</evidence>
<keyword evidence="3" id="KW-1185">Reference proteome</keyword>
<gene>
    <name evidence="2" type="ORF">CCHLO57077_00018937</name>
</gene>
<sequence length="134" mass="14813">MHVIPMSILLAGFMSGINAGVVSYRDYEFGSFDTFSDDSCRNDGNRTFISKISEKGHFDGRAKSVRVEHLDDGCSFWAMTRIKPSPEIRNITKESGCVTLTPDAYIPLPWVSFCLPVEDQAAGLSEKSLLDGLE</sequence>
<dbReference type="EMBL" id="CABFNP030001113">
    <property type="protein sequence ID" value="CAI6091371.1"/>
    <property type="molecule type" value="Genomic_DNA"/>
</dbReference>
<name>A0AA35M812_9HYPO</name>
<comment type="caution">
    <text evidence="2">The sequence shown here is derived from an EMBL/GenBank/DDBJ whole genome shotgun (WGS) entry which is preliminary data.</text>
</comment>
<proteinExistence type="predicted"/>
<reference evidence="2" key="1">
    <citation type="submission" date="2023-01" db="EMBL/GenBank/DDBJ databases">
        <authorList>
            <person name="Piombo E."/>
        </authorList>
    </citation>
    <scope>NUCLEOTIDE SEQUENCE</scope>
</reference>
<dbReference type="Proteomes" id="UP001160390">
    <property type="component" value="Unassembled WGS sequence"/>
</dbReference>
<feature type="signal peptide" evidence="1">
    <location>
        <begin position="1"/>
        <end position="19"/>
    </location>
</feature>
<feature type="chain" id="PRO_5041239232" evidence="1">
    <location>
        <begin position="20"/>
        <end position="134"/>
    </location>
</feature>
<organism evidence="2 3">
    <name type="scientific">Clonostachys chloroleuca</name>
    <dbReference type="NCBI Taxonomy" id="1926264"/>
    <lineage>
        <taxon>Eukaryota</taxon>
        <taxon>Fungi</taxon>
        <taxon>Dikarya</taxon>
        <taxon>Ascomycota</taxon>
        <taxon>Pezizomycotina</taxon>
        <taxon>Sordariomycetes</taxon>
        <taxon>Hypocreomycetidae</taxon>
        <taxon>Hypocreales</taxon>
        <taxon>Bionectriaceae</taxon>
        <taxon>Clonostachys</taxon>
    </lineage>
</organism>